<evidence type="ECO:0008006" key="3">
    <source>
        <dbReference type="Google" id="ProtNLM"/>
    </source>
</evidence>
<dbReference type="InterPro" id="IPR023393">
    <property type="entry name" value="START-like_dom_sf"/>
</dbReference>
<proteinExistence type="predicted"/>
<dbReference type="RefSeq" id="WP_345108592.1">
    <property type="nucleotide sequence ID" value="NZ_BAABDH010000003.1"/>
</dbReference>
<reference evidence="2" key="1">
    <citation type="journal article" date="2019" name="Int. J. Syst. Evol. Microbiol.">
        <title>The Global Catalogue of Microorganisms (GCM) 10K type strain sequencing project: providing services to taxonomists for standard genome sequencing and annotation.</title>
        <authorList>
            <consortium name="The Broad Institute Genomics Platform"/>
            <consortium name="The Broad Institute Genome Sequencing Center for Infectious Disease"/>
            <person name="Wu L."/>
            <person name="Ma J."/>
        </authorList>
    </citation>
    <scope>NUCLEOTIDE SEQUENCE [LARGE SCALE GENOMIC DNA]</scope>
    <source>
        <strain evidence="2">JCM 17214</strain>
    </source>
</reference>
<protein>
    <recommendedName>
        <fullName evidence="3">START domain-containing protein</fullName>
    </recommendedName>
</protein>
<dbReference type="InterPro" id="IPR028347">
    <property type="entry name" value="START_dom_prot"/>
</dbReference>
<dbReference type="EMBL" id="BAABDH010000003">
    <property type="protein sequence ID" value="GAA3918438.1"/>
    <property type="molecule type" value="Genomic_DNA"/>
</dbReference>
<evidence type="ECO:0000313" key="1">
    <source>
        <dbReference type="EMBL" id="GAA3918438.1"/>
    </source>
</evidence>
<accession>A0ABP7ME76</accession>
<evidence type="ECO:0000313" key="2">
    <source>
        <dbReference type="Proteomes" id="UP001499909"/>
    </source>
</evidence>
<organism evidence="1 2">
    <name type="scientific">Hymenobacter algoricola</name>
    <dbReference type="NCBI Taxonomy" id="486267"/>
    <lineage>
        <taxon>Bacteria</taxon>
        <taxon>Pseudomonadati</taxon>
        <taxon>Bacteroidota</taxon>
        <taxon>Cytophagia</taxon>
        <taxon>Cytophagales</taxon>
        <taxon>Hymenobacteraceae</taxon>
        <taxon>Hymenobacter</taxon>
    </lineage>
</organism>
<dbReference type="Proteomes" id="UP001499909">
    <property type="component" value="Unassembled WGS sequence"/>
</dbReference>
<dbReference type="PIRSF" id="PIRSF039033">
    <property type="entry name" value="START_dom"/>
    <property type="match status" value="1"/>
</dbReference>
<keyword evidence="2" id="KW-1185">Reference proteome</keyword>
<dbReference type="Gene3D" id="3.30.530.20">
    <property type="match status" value="1"/>
</dbReference>
<dbReference type="SUPFAM" id="SSF55961">
    <property type="entry name" value="Bet v1-like"/>
    <property type="match status" value="1"/>
</dbReference>
<name>A0ABP7ME76_9BACT</name>
<dbReference type="PANTHER" id="PTHR19308">
    <property type="entry name" value="PHOSPHATIDYLCHOLINE TRANSFER PROTEIN"/>
    <property type="match status" value="1"/>
</dbReference>
<dbReference type="InterPro" id="IPR051213">
    <property type="entry name" value="START_lipid_transfer"/>
</dbReference>
<dbReference type="PANTHER" id="PTHR19308:SF14">
    <property type="entry name" value="START DOMAIN-CONTAINING PROTEIN"/>
    <property type="match status" value="1"/>
</dbReference>
<sequence>MVPGSLQAVPPAYWRLETDKDGIQVYSRSLTGSRFKEIKVRCEIPGTLAQLVALYSDVDNYRAVISNTKSSRLLRRVSETEFYYYLESQMPTPVTNRDIVMRLQFEYNPYANSLIINTTSVDGLVPLKAGLVRVPSWTGQWYVRALNANRLQIDYSFRVDPGGELPAWLVNMLAPVAPYQSLIKLRNGLQLPRYQGRSFAFLNAR</sequence>
<comment type="caution">
    <text evidence="1">The sequence shown here is derived from an EMBL/GenBank/DDBJ whole genome shotgun (WGS) entry which is preliminary data.</text>
</comment>
<gene>
    <name evidence="1" type="ORF">GCM10022406_01320</name>
</gene>